<organism evidence="1 2">
    <name type="scientific">Brochothrix campestris FSL F6-1037</name>
    <dbReference type="NCBI Taxonomy" id="1265861"/>
    <lineage>
        <taxon>Bacteria</taxon>
        <taxon>Bacillati</taxon>
        <taxon>Bacillota</taxon>
        <taxon>Bacilli</taxon>
        <taxon>Bacillales</taxon>
        <taxon>Listeriaceae</taxon>
        <taxon>Brochothrix</taxon>
    </lineage>
</organism>
<dbReference type="InterPro" id="IPR001646">
    <property type="entry name" value="5peptide_repeat"/>
</dbReference>
<dbReference type="SUPFAM" id="SSF141571">
    <property type="entry name" value="Pentapeptide repeat-like"/>
    <property type="match status" value="1"/>
</dbReference>
<dbReference type="RefSeq" id="WP_035313687.1">
    <property type="nucleotide sequence ID" value="NZ_AODH01000012.1"/>
</dbReference>
<dbReference type="Proteomes" id="UP000019243">
    <property type="component" value="Unassembled WGS sequence"/>
</dbReference>
<gene>
    <name evidence="1" type="ORF">BCAMP_03820</name>
</gene>
<dbReference type="Pfam" id="PF13599">
    <property type="entry name" value="Pentapeptide_4"/>
    <property type="match status" value="1"/>
</dbReference>
<sequence length="208" mass="23929">MKKIIAPTQTYHHVIADQIIDSDTLTPFSHYLNCEIECSAAFEGCEEIRFENCRFLTTTMTKCEFLDVHFLNCNLANTDFEEAVFFRVLFEGCKLLGTNFINTYFKDVRWLNASLSYANFSEAKFVKSQFESCDMTESFFQDTTFETVFFMNNRLTGADFSQTVMKDIDLSNCEFYHIVVSPELIRGLKIAPVQASAIVHHFGVILTE</sequence>
<dbReference type="STRING" id="1265861.BCAMP_03820"/>
<comment type="caution">
    <text evidence="1">The sequence shown here is derived from an EMBL/GenBank/DDBJ whole genome shotgun (WGS) entry which is preliminary data.</text>
</comment>
<accession>W7CWS6</accession>
<dbReference type="PANTHER" id="PTHR42999">
    <property type="entry name" value="ANTIBIOTIC RESISTANCE PROTEIN MCBG"/>
    <property type="match status" value="1"/>
</dbReference>
<dbReference type="AlphaFoldDB" id="W7CWS6"/>
<dbReference type="OrthoDB" id="9798656at2"/>
<protein>
    <submittedName>
        <fullName evidence="1">Pentapeptide repeats family protein</fullName>
    </submittedName>
</protein>
<dbReference type="Gene3D" id="2.160.20.80">
    <property type="entry name" value="E3 ubiquitin-protein ligase SopA"/>
    <property type="match status" value="1"/>
</dbReference>
<name>W7CWS6_9LIST</name>
<keyword evidence="2" id="KW-1185">Reference proteome</keyword>
<proteinExistence type="predicted"/>
<evidence type="ECO:0000313" key="1">
    <source>
        <dbReference type="EMBL" id="EUJ41402.1"/>
    </source>
</evidence>
<evidence type="ECO:0000313" key="2">
    <source>
        <dbReference type="Proteomes" id="UP000019243"/>
    </source>
</evidence>
<reference evidence="1 2" key="1">
    <citation type="submission" date="2012-12" db="EMBL/GenBank/DDBJ databases">
        <title>Novel taxa of Listeriaceae from agricultural environments in the United States.</title>
        <authorList>
            <person name="den Bakker H.C."/>
            <person name="Allred A."/>
            <person name="Warchocki S."/>
            <person name="Wright E.M."/>
            <person name="Burrell A."/>
            <person name="Nightingale K.K."/>
            <person name="Kephart D."/>
            <person name="Wiedmann M."/>
        </authorList>
    </citation>
    <scope>NUCLEOTIDE SEQUENCE [LARGE SCALE GENOMIC DNA]</scope>
    <source>
        <strain evidence="1 2">FSL F6-1037</strain>
    </source>
</reference>
<dbReference type="InterPro" id="IPR052949">
    <property type="entry name" value="PA_immunity-related"/>
</dbReference>
<dbReference type="EMBL" id="AODH01000012">
    <property type="protein sequence ID" value="EUJ41402.1"/>
    <property type="molecule type" value="Genomic_DNA"/>
</dbReference>
<dbReference type="PANTHER" id="PTHR42999:SF1">
    <property type="entry name" value="PENTAPEPTIDE REPEAT-CONTAINING PROTEIN"/>
    <property type="match status" value="1"/>
</dbReference>